<evidence type="ECO:0008006" key="7">
    <source>
        <dbReference type="Google" id="ProtNLM"/>
    </source>
</evidence>
<evidence type="ECO:0000313" key="5">
    <source>
        <dbReference type="Proteomes" id="UP000070252"/>
    </source>
</evidence>
<feature type="coiled-coil region" evidence="1">
    <location>
        <begin position="622"/>
        <end position="663"/>
    </location>
</feature>
<keyword evidence="1" id="KW-0175">Coiled coil</keyword>
<feature type="compositionally biased region" description="Basic and acidic residues" evidence="2">
    <location>
        <begin position="1"/>
        <end position="11"/>
    </location>
</feature>
<dbReference type="InterPro" id="IPR032427">
    <property type="entry name" value="P22_portal"/>
</dbReference>
<proteinExistence type="predicted"/>
<dbReference type="Pfam" id="PF16510">
    <property type="entry name" value="P22_portal"/>
    <property type="match status" value="1"/>
</dbReference>
<dbReference type="AlphaFoldDB" id="A0A1G9ZZB9"/>
<protein>
    <recommendedName>
        <fullName evidence="7">Portal protein</fullName>
    </recommendedName>
</protein>
<evidence type="ECO:0000313" key="6">
    <source>
        <dbReference type="Proteomes" id="UP000182783"/>
    </source>
</evidence>
<gene>
    <name evidence="3" type="ORF">AML91_01785</name>
    <name evidence="4" type="ORF">SAMN05216191_13411</name>
</gene>
<reference evidence="4 6" key="2">
    <citation type="submission" date="2016-10" db="EMBL/GenBank/DDBJ databases">
        <authorList>
            <person name="de Groot N.N."/>
        </authorList>
    </citation>
    <scope>NUCLEOTIDE SEQUENCE [LARGE SCALE GENOMIC DNA]</scope>
    <source>
        <strain evidence="4 6">CGMCC 1.10239</strain>
    </source>
</reference>
<accession>A0A1G9ZZB9</accession>
<reference evidence="3 5" key="1">
    <citation type="submission" date="2015-08" db="EMBL/GenBank/DDBJ databases">
        <title>Genome of Paenibacillus jilunlii.</title>
        <authorList>
            <person name="Sant'Anna F.H."/>
            <person name="Ambrosini A."/>
            <person name="Souza R."/>
            <person name="Bach E."/>
            <person name="Fernandes G."/>
            <person name="Balsanelli E."/>
            <person name="Baura V.A."/>
            <person name="Pedrosa F.O."/>
            <person name="Souza E.M."/>
            <person name="Passaglia L."/>
        </authorList>
    </citation>
    <scope>NUCLEOTIDE SEQUENCE [LARGE SCALE GENOMIC DNA]</scope>
    <source>
        <strain evidence="3 5">DSM 23019</strain>
    </source>
</reference>
<evidence type="ECO:0000256" key="2">
    <source>
        <dbReference type="SAM" id="MobiDB-lite"/>
    </source>
</evidence>
<evidence type="ECO:0000313" key="4">
    <source>
        <dbReference type="EMBL" id="SDN26608.1"/>
    </source>
</evidence>
<keyword evidence="5" id="KW-1185">Reference proteome</keyword>
<evidence type="ECO:0000256" key="1">
    <source>
        <dbReference type="SAM" id="Coils"/>
    </source>
</evidence>
<dbReference type="Proteomes" id="UP000070252">
    <property type="component" value="Unassembled WGS sequence"/>
</dbReference>
<organism evidence="4 6">
    <name type="scientific">Paenibacillus jilunlii</name>
    <dbReference type="NCBI Taxonomy" id="682956"/>
    <lineage>
        <taxon>Bacteria</taxon>
        <taxon>Bacillati</taxon>
        <taxon>Bacillota</taxon>
        <taxon>Bacilli</taxon>
        <taxon>Bacillales</taxon>
        <taxon>Paenibacillaceae</taxon>
        <taxon>Paenibacillus</taxon>
    </lineage>
</organism>
<dbReference type="OrthoDB" id="2498440at2"/>
<evidence type="ECO:0000313" key="3">
    <source>
        <dbReference type="EMBL" id="KWX79925.1"/>
    </source>
</evidence>
<name>A0A1G9ZZB9_9BACL</name>
<sequence length="692" mass="78496">MTLLDKAKDKLAGVMGNSDAKPEKEPINTPEQQKIYAMVDNDYQVFKENRQSMEEQWRLEARFYRGDHWEGLRSDQAIKMRPSNVDNIAGAQIDSILGKITGWDPFPDFEAQEEGDEEKAQDLNDFIPYELRQIGFRSKYVLAVKSAVIHGPLILQTLYDPTVEGGRGKFRYDGQNDIIPVELGSFFPDPRVRDFIYLQKMGAIIINTRQTMEYIRERWPEQGKKVMPDQDSNDTDIFNTGLDSQESFNYTSTSTQNYSSQQNTAGLLEYWYRGLPKMVTSEDKELFAEQARSNMAEGKDPSEAIAKAEGQMEGVHCIYVTTSGVFLEHKAYVYDHGKYPFSARTLSPIEGNIWGKGFMRDMIKPQMMLNRFAELAVETMSKQGNAAIVYEEGAINSKQVRAWKEGRSTPGSMLPIAADAMNRWKELEGVNVPTTVLNMIQHYLEMLQKIPGQFDSANGQASSNVTSGEQAKALISAASTRLNTVTDAIQETLQEVFAQYVELIAQFYTTERIARVTGRRVGMSRNSLVNGVPTSFDNPLEDGGFERMEVTEEYVPMFDIQVNIAADKPVDREYWIQMAFNMLQMVDPITQLPMIDAEAVRYTVQYGRMEPMNVIQQRIQEAAQVQQQQQEAIIQAQQLQQENQALQQQVAQATDQQMMQQQQDKQFEQGIQQQKVDIEAAKAAAALTKQPA</sequence>
<dbReference type="RefSeq" id="WP_062519418.1">
    <property type="nucleotide sequence ID" value="NZ_CP048429.1"/>
</dbReference>
<feature type="region of interest" description="Disordered" evidence="2">
    <location>
        <begin position="1"/>
        <end position="30"/>
    </location>
</feature>
<dbReference type="Proteomes" id="UP000182783">
    <property type="component" value="Unassembled WGS sequence"/>
</dbReference>
<dbReference type="EMBL" id="LIPY01000082">
    <property type="protein sequence ID" value="KWX79925.1"/>
    <property type="molecule type" value="Genomic_DNA"/>
</dbReference>
<dbReference type="EMBL" id="FNGM01000034">
    <property type="protein sequence ID" value="SDN26608.1"/>
    <property type="molecule type" value="Genomic_DNA"/>
</dbReference>